<evidence type="ECO:0000313" key="2">
    <source>
        <dbReference type="EMBL" id="TRX91196.1"/>
    </source>
</evidence>
<keyword evidence="3" id="KW-1185">Reference proteome</keyword>
<comment type="caution">
    <text evidence="2">The sequence shown here is derived from an EMBL/GenBank/DDBJ whole genome shotgun (WGS) entry which is preliminary data.</text>
</comment>
<dbReference type="AlphaFoldDB" id="A0A553HTB8"/>
<evidence type="ECO:0000313" key="3">
    <source>
        <dbReference type="Proteomes" id="UP000319160"/>
    </source>
</evidence>
<name>A0A553HTB8_9PEZI</name>
<sequence>MAELGDYHDHEDEDNDVANPYTKESNNYEEEGRGMAEIPLCIYCAIACRDNNDTPQEKAFQRIDLANRPPALEVAAASAVTNQTQLGGDSSMDMPPLSPISALDEGNGGEAKGMGVMDSMLPGDTIARLHVRRSRQDPRFAELEGVVPFDSTTAVQISIDLDHHHPFHTHTHTRTRTQACSSTTRHPPPPSPARRRPLPWLLRSRNQEGEEKEREKALEQQQEERPASVLDAHFLPCYIKRPGSSHVGGEIITDEMFDSNDEADIVLGVNVHVHRLTDSVGGGRDFRVRRKPAQGPRELRFDPEPEPADIEQPDRRATLEEFRLPPPPVEQVPATTETDDAARQPTSRLAEESSDSSITDTETSIPADANTNTKAGPNHDTASPGKKPEGGKGKSVVWDPTVARGEETEESDGSDNDNTNPESEGESSSSHESYERGNEQLATDYYYYQPPSSKPPPRGDPRKREGLISPPPTPAQSEEYLELYTAAAATTDKKDHQRDKNDGDEARLASLAMPGRWRGRSIGRGRKGVVCSRCGHRE</sequence>
<proteinExistence type="predicted"/>
<feature type="compositionally biased region" description="Basic and acidic residues" evidence="1">
    <location>
        <begin position="312"/>
        <end position="323"/>
    </location>
</feature>
<dbReference type="EMBL" id="VFLP01000048">
    <property type="protein sequence ID" value="TRX91196.1"/>
    <property type="molecule type" value="Genomic_DNA"/>
</dbReference>
<reference evidence="3" key="1">
    <citation type="submission" date="2019-06" db="EMBL/GenBank/DDBJ databases">
        <title>Draft genome sequence of the griseofulvin-producing fungus Xylaria cubensis strain G536.</title>
        <authorList>
            <person name="Mead M.E."/>
            <person name="Raja H.A."/>
            <person name="Steenwyk J.L."/>
            <person name="Knowles S.L."/>
            <person name="Oberlies N.H."/>
            <person name="Rokas A."/>
        </authorList>
    </citation>
    <scope>NUCLEOTIDE SEQUENCE [LARGE SCALE GENOMIC DNA]</scope>
    <source>
        <strain evidence="3">G536</strain>
    </source>
</reference>
<feature type="region of interest" description="Disordered" evidence="1">
    <location>
        <begin position="279"/>
        <end position="512"/>
    </location>
</feature>
<evidence type="ECO:0000256" key="1">
    <source>
        <dbReference type="SAM" id="MobiDB-lite"/>
    </source>
</evidence>
<feature type="compositionally biased region" description="Basic and acidic residues" evidence="1">
    <location>
        <begin position="1"/>
        <end position="10"/>
    </location>
</feature>
<dbReference type="OrthoDB" id="8062037at2759"/>
<organism evidence="2 3">
    <name type="scientific">Xylaria flabelliformis</name>
    <dbReference type="NCBI Taxonomy" id="2512241"/>
    <lineage>
        <taxon>Eukaryota</taxon>
        <taxon>Fungi</taxon>
        <taxon>Dikarya</taxon>
        <taxon>Ascomycota</taxon>
        <taxon>Pezizomycotina</taxon>
        <taxon>Sordariomycetes</taxon>
        <taxon>Xylariomycetidae</taxon>
        <taxon>Xylariales</taxon>
        <taxon>Xylariaceae</taxon>
        <taxon>Xylaria</taxon>
    </lineage>
</organism>
<dbReference type="STRING" id="2512241.A0A553HTB8"/>
<feature type="region of interest" description="Disordered" evidence="1">
    <location>
        <begin position="1"/>
        <end position="30"/>
    </location>
</feature>
<protein>
    <submittedName>
        <fullName evidence="2">Uncharacterized protein</fullName>
    </submittedName>
</protein>
<accession>A0A553HTB8</accession>
<feature type="compositionally biased region" description="Low complexity" evidence="1">
    <location>
        <begin position="355"/>
        <end position="365"/>
    </location>
</feature>
<gene>
    <name evidence="2" type="ORF">FHL15_007984</name>
</gene>
<feature type="compositionally biased region" description="Basic and acidic residues" evidence="1">
    <location>
        <begin position="457"/>
        <end position="466"/>
    </location>
</feature>
<feature type="compositionally biased region" description="Basic and acidic residues" evidence="1">
    <location>
        <begin position="205"/>
        <end position="226"/>
    </location>
</feature>
<feature type="compositionally biased region" description="Basic and acidic residues" evidence="1">
    <location>
        <begin position="491"/>
        <end position="507"/>
    </location>
</feature>
<feature type="region of interest" description="Disordered" evidence="1">
    <location>
        <begin position="170"/>
        <end position="226"/>
    </location>
</feature>
<dbReference type="Proteomes" id="UP000319160">
    <property type="component" value="Unassembled WGS sequence"/>
</dbReference>